<organism evidence="4">
    <name type="scientific">Angiostrongylus costaricensis</name>
    <name type="common">Nematode worm</name>
    <dbReference type="NCBI Taxonomy" id="334426"/>
    <lineage>
        <taxon>Eukaryota</taxon>
        <taxon>Metazoa</taxon>
        <taxon>Ecdysozoa</taxon>
        <taxon>Nematoda</taxon>
        <taxon>Chromadorea</taxon>
        <taxon>Rhabditida</taxon>
        <taxon>Rhabditina</taxon>
        <taxon>Rhabditomorpha</taxon>
        <taxon>Strongyloidea</taxon>
        <taxon>Metastrongylidae</taxon>
        <taxon>Angiostrongylus</taxon>
    </lineage>
</organism>
<dbReference type="WBParaSite" id="ACOC_0000034601-mRNA-1">
    <property type="protein sequence ID" value="ACOC_0000034601-mRNA-1"/>
    <property type="gene ID" value="ACOC_0000034601"/>
</dbReference>
<evidence type="ECO:0000256" key="1">
    <source>
        <dbReference type="SAM" id="MobiDB-lite"/>
    </source>
</evidence>
<protein>
    <submittedName>
        <fullName evidence="2 4">Uncharacterized protein</fullName>
    </submittedName>
</protein>
<keyword evidence="3" id="KW-1185">Reference proteome</keyword>
<reference evidence="4" key="1">
    <citation type="submission" date="2017-02" db="UniProtKB">
        <authorList>
            <consortium name="WormBaseParasite"/>
        </authorList>
    </citation>
    <scope>IDENTIFICATION</scope>
</reference>
<sequence length="137" mass="15682">MDEYEEAAKVSGPMEAAWITKNNGDDLYLQSTYTFTRVLNRRLAHESKKDKVRRRRPGRDETTPPIQHRIYNISKLFLSTRNNKGVDDVMVPFNSSLTMNIELITRTGHLRTKRCGSVPSLTIFAVYAPTSTMTKTD</sequence>
<feature type="region of interest" description="Disordered" evidence="1">
    <location>
        <begin position="46"/>
        <end position="65"/>
    </location>
</feature>
<dbReference type="EMBL" id="UYYA01000031">
    <property type="protein sequence ID" value="VDM51932.1"/>
    <property type="molecule type" value="Genomic_DNA"/>
</dbReference>
<evidence type="ECO:0000313" key="3">
    <source>
        <dbReference type="Proteomes" id="UP000267027"/>
    </source>
</evidence>
<reference evidence="2 3" key="2">
    <citation type="submission" date="2018-11" db="EMBL/GenBank/DDBJ databases">
        <authorList>
            <consortium name="Pathogen Informatics"/>
        </authorList>
    </citation>
    <scope>NUCLEOTIDE SEQUENCE [LARGE SCALE GENOMIC DNA]</scope>
    <source>
        <strain evidence="2 3">Costa Rica</strain>
    </source>
</reference>
<evidence type="ECO:0000313" key="4">
    <source>
        <dbReference type="WBParaSite" id="ACOC_0000034601-mRNA-1"/>
    </source>
</evidence>
<accession>A0A0R3PA28</accession>
<proteinExistence type="predicted"/>
<dbReference type="Proteomes" id="UP000267027">
    <property type="component" value="Unassembled WGS sequence"/>
</dbReference>
<name>A0A0R3PA28_ANGCS</name>
<evidence type="ECO:0000313" key="2">
    <source>
        <dbReference type="EMBL" id="VDM51932.1"/>
    </source>
</evidence>
<dbReference type="AlphaFoldDB" id="A0A0R3PA28"/>
<gene>
    <name evidence="2" type="ORF">ACOC_LOCUS347</name>
</gene>